<evidence type="ECO:0000313" key="2">
    <source>
        <dbReference type="Proteomes" id="UP001259347"/>
    </source>
</evidence>
<dbReference type="Proteomes" id="UP001259347">
    <property type="component" value="Unassembled WGS sequence"/>
</dbReference>
<name>A0ABU1S9Y4_9MICO</name>
<accession>A0ABU1S9Y4</accession>
<gene>
    <name evidence="1" type="ORF">J2Y69_000209</name>
</gene>
<proteinExistence type="predicted"/>
<dbReference type="RefSeq" id="WP_310016634.1">
    <property type="nucleotide sequence ID" value="NZ_JAVDUM010000001.1"/>
</dbReference>
<organism evidence="1 2">
    <name type="scientific">Microbacterium resistens</name>
    <dbReference type="NCBI Taxonomy" id="156977"/>
    <lineage>
        <taxon>Bacteria</taxon>
        <taxon>Bacillati</taxon>
        <taxon>Actinomycetota</taxon>
        <taxon>Actinomycetes</taxon>
        <taxon>Micrococcales</taxon>
        <taxon>Microbacteriaceae</taxon>
        <taxon>Microbacterium</taxon>
    </lineage>
</organism>
<reference evidence="1 2" key="1">
    <citation type="submission" date="2023-07" db="EMBL/GenBank/DDBJ databases">
        <title>Sorghum-associated microbial communities from plants grown in Nebraska, USA.</title>
        <authorList>
            <person name="Schachtman D."/>
        </authorList>
    </citation>
    <scope>NUCLEOTIDE SEQUENCE [LARGE SCALE GENOMIC DNA]</scope>
    <source>
        <strain evidence="1 2">2980</strain>
    </source>
</reference>
<evidence type="ECO:0000313" key="1">
    <source>
        <dbReference type="EMBL" id="MDR6865627.1"/>
    </source>
</evidence>
<dbReference type="EMBL" id="JAVDUM010000001">
    <property type="protein sequence ID" value="MDR6865627.1"/>
    <property type="molecule type" value="Genomic_DNA"/>
</dbReference>
<sequence length="218" mass="23864">MDLVEWLVTHPTERDQLSSIVEQLVTASEDLLKPAPRRKRAALRMRILDHLWCDLVASVVCAVEVVGKLESITKDKLADVVADTAVKLLAEARVAEEGKPATKLKNGKSKTRAELDVDAGLSIESTILKGCVRGVVKIALDGANAAFEANLRIILLKLRVAALMLCPDVMVHELVWKHCWLPMWHDAVFDAALEELTGFVDGLKPSLDLMDGGSPVRT</sequence>
<comment type="caution">
    <text evidence="1">The sequence shown here is derived from an EMBL/GenBank/DDBJ whole genome shotgun (WGS) entry which is preliminary data.</text>
</comment>
<keyword evidence="2" id="KW-1185">Reference proteome</keyword>
<protein>
    <submittedName>
        <fullName evidence="1">Uncharacterized protein</fullName>
    </submittedName>
</protein>